<name>A0A1M4XU68_9BACE</name>
<reference evidence="1 2" key="1">
    <citation type="submission" date="2016-11" db="EMBL/GenBank/DDBJ databases">
        <authorList>
            <person name="Jaros S."/>
            <person name="Januszkiewicz K."/>
            <person name="Wedrychowicz H."/>
        </authorList>
    </citation>
    <scope>NUCLEOTIDE SEQUENCE [LARGE SCALE GENOMIC DNA]</scope>
    <source>
        <strain evidence="1 2">DSM 26883</strain>
    </source>
</reference>
<sequence>MRFVWFLFSLSLLAGCSRQSVTVNPDSSLPVLDITADYPEREIDLVEEAEIEYIPLQLQGTERLETFDLLRGTISENMIFAYNKKGTVFVFDRAGKQLHRFNHTRGEKKQYDYIFSIYGDEKNQEIFIKTSRYRIQVYSLAGEYKRSLIASYPISFNQVFGYNKDSLVFSDGISKIKDRFDNGIYYYKLSKKDAGVSPFPFYVKHRITNTFTCEVREEKQISSLSYTITIEPMIKNGNEVILSDFACDTIFLFDGGTKKALLRRTPAVRSTFPLKLIGVSIKTDRFIFMDIIEKVYIPNEKGVKNKSLLFDLKTQEVSVPILINKEFTPPFPVNVGNSNGNFPKNTCISAIHSKKLLELYKSGRLSGKAKEVASRLRMDDTLVLILYHFK</sequence>
<dbReference type="OrthoDB" id="819585at2"/>
<dbReference type="EMBL" id="FQVD01000009">
    <property type="protein sequence ID" value="SHE97127.1"/>
    <property type="molecule type" value="Genomic_DNA"/>
</dbReference>
<dbReference type="RefSeq" id="WP_025074372.1">
    <property type="nucleotide sequence ID" value="NZ_FQVD01000009.1"/>
</dbReference>
<evidence type="ECO:0000313" key="1">
    <source>
        <dbReference type="EMBL" id="SHE97127.1"/>
    </source>
</evidence>
<dbReference type="Proteomes" id="UP000184436">
    <property type="component" value="Unassembled WGS sequence"/>
</dbReference>
<evidence type="ECO:0000313" key="2">
    <source>
        <dbReference type="Proteomes" id="UP000184436"/>
    </source>
</evidence>
<evidence type="ECO:0008006" key="3">
    <source>
        <dbReference type="Google" id="ProtNLM"/>
    </source>
</evidence>
<organism evidence="1 2">
    <name type="scientific">Bacteroides faecichinchillae</name>
    <dbReference type="NCBI Taxonomy" id="871325"/>
    <lineage>
        <taxon>Bacteria</taxon>
        <taxon>Pseudomonadati</taxon>
        <taxon>Bacteroidota</taxon>
        <taxon>Bacteroidia</taxon>
        <taxon>Bacteroidales</taxon>
        <taxon>Bacteroidaceae</taxon>
        <taxon>Bacteroides</taxon>
    </lineage>
</organism>
<gene>
    <name evidence="1" type="ORF">SAMN05444349_1099</name>
</gene>
<proteinExistence type="predicted"/>
<dbReference type="AlphaFoldDB" id="A0A1M4XU68"/>
<keyword evidence="2" id="KW-1185">Reference proteome</keyword>
<protein>
    <recommendedName>
        <fullName evidence="3">6-bladed beta-propeller protein</fullName>
    </recommendedName>
</protein>
<dbReference type="STRING" id="871325.SAMN05444349_1099"/>
<accession>A0A1M4XU68</accession>
<dbReference type="PROSITE" id="PS51257">
    <property type="entry name" value="PROKAR_LIPOPROTEIN"/>
    <property type="match status" value="1"/>
</dbReference>